<name>A0ABV7PTQ2_9ACTN</name>
<dbReference type="GO" id="GO:0016829">
    <property type="term" value="F:lyase activity"/>
    <property type="evidence" value="ECO:0007669"/>
    <property type="project" value="UniProtKB-KW"/>
</dbReference>
<keyword evidence="2 5" id="KW-0456">Lyase</keyword>
<reference evidence="6" key="1">
    <citation type="journal article" date="2019" name="Int. J. Syst. Evol. Microbiol.">
        <title>The Global Catalogue of Microorganisms (GCM) 10K type strain sequencing project: providing services to taxonomists for standard genome sequencing and annotation.</title>
        <authorList>
            <consortium name="The Broad Institute Genomics Platform"/>
            <consortium name="The Broad Institute Genome Sequencing Center for Infectious Disease"/>
            <person name="Wu L."/>
            <person name="Ma J."/>
        </authorList>
    </citation>
    <scope>NUCLEOTIDE SEQUENCE [LARGE SCALE GENOMIC DNA]</scope>
    <source>
        <strain evidence="6">CGMCC 4.7396</strain>
    </source>
</reference>
<dbReference type="InterPro" id="IPR008397">
    <property type="entry name" value="Alginate_lyase_dom"/>
</dbReference>
<keyword evidence="1" id="KW-0732">Signal</keyword>
<evidence type="ECO:0000256" key="2">
    <source>
        <dbReference type="ARBA" id="ARBA00023239"/>
    </source>
</evidence>
<accession>A0ABV7PTQ2</accession>
<dbReference type="RefSeq" id="WP_387970091.1">
    <property type="nucleotide sequence ID" value="NZ_JBHRWO010000004.1"/>
</dbReference>
<dbReference type="EMBL" id="JBHRWO010000004">
    <property type="protein sequence ID" value="MFC3491386.1"/>
    <property type="molecule type" value="Genomic_DNA"/>
</dbReference>
<gene>
    <name evidence="5" type="ORF">ACFO8M_02655</name>
</gene>
<dbReference type="SUPFAM" id="SSF48230">
    <property type="entry name" value="Chondroitin AC/alginate lyase"/>
    <property type="match status" value="1"/>
</dbReference>
<dbReference type="Pfam" id="PF05426">
    <property type="entry name" value="Alginate_lyase"/>
    <property type="match status" value="1"/>
</dbReference>
<evidence type="ECO:0000256" key="1">
    <source>
        <dbReference type="ARBA" id="ARBA00022729"/>
    </source>
</evidence>
<sequence>MSKHRANNIKRRHIIVGAAATGGLAAAGAAGYWLTRDNEPSTPPTAEDAATPSVDPSASASPDPDGEGGAAENTRGEAGPGNGGHPGLLHTQEDFDRMAEKVAAGESPWIEGWNRLTGNGRSHADWWARPTAVVIRGGDGQNYPVLYKDLHAAYQNALRWRISGDEAHRDKAVEILNAWSATLTEINGNADRFLAAGIYGYQAANAAELVRDVDGFEAGRFQDMLANVFYPLNDQFLNGHNDACITNYWSNWDLCTVASVMAIGVFNEDQGLFDRAVDYMYNGEGNGSLDHAIPFVHEDEGLAQQQESGRDQGHTLMATGLLATICEMAWNQGVDLYGYDDSRFAKCAEYVARFNLGRDVPFTAYAWGSGQGCKPEQQTVISEAARGQVRPVWESIYHHYAGRQGRSMPNVADMIAQNGAEGGGGDYGDDSGGYDTLGFGTLTFAR</sequence>
<organism evidence="5 6">
    <name type="scientific">Glycomyces rhizosphaerae</name>
    <dbReference type="NCBI Taxonomy" id="2054422"/>
    <lineage>
        <taxon>Bacteria</taxon>
        <taxon>Bacillati</taxon>
        <taxon>Actinomycetota</taxon>
        <taxon>Actinomycetes</taxon>
        <taxon>Glycomycetales</taxon>
        <taxon>Glycomycetaceae</taxon>
        <taxon>Glycomyces</taxon>
    </lineage>
</organism>
<dbReference type="InterPro" id="IPR008929">
    <property type="entry name" value="Chondroitin_lyas"/>
</dbReference>
<dbReference type="Proteomes" id="UP001595712">
    <property type="component" value="Unassembled WGS sequence"/>
</dbReference>
<protein>
    <submittedName>
        <fullName evidence="5">Alginate lyase family protein</fullName>
    </submittedName>
</protein>
<feature type="region of interest" description="Disordered" evidence="3">
    <location>
        <begin position="34"/>
        <end position="90"/>
    </location>
</feature>
<comment type="caution">
    <text evidence="5">The sequence shown here is derived from an EMBL/GenBank/DDBJ whole genome shotgun (WGS) entry which is preliminary data.</text>
</comment>
<evidence type="ECO:0000313" key="5">
    <source>
        <dbReference type="EMBL" id="MFC3491386.1"/>
    </source>
</evidence>
<evidence type="ECO:0000259" key="4">
    <source>
        <dbReference type="Pfam" id="PF05426"/>
    </source>
</evidence>
<feature type="compositionally biased region" description="Low complexity" evidence="3">
    <location>
        <begin position="48"/>
        <end position="63"/>
    </location>
</feature>
<feature type="domain" description="Alginate lyase" evidence="4">
    <location>
        <begin position="151"/>
        <end position="354"/>
    </location>
</feature>
<dbReference type="Gene3D" id="1.50.10.100">
    <property type="entry name" value="Chondroitin AC/alginate lyase"/>
    <property type="match status" value="1"/>
</dbReference>
<evidence type="ECO:0000256" key="3">
    <source>
        <dbReference type="SAM" id="MobiDB-lite"/>
    </source>
</evidence>
<keyword evidence="6" id="KW-1185">Reference proteome</keyword>
<proteinExistence type="predicted"/>
<evidence type="ECO:0000313" key="6">
    <source>
        <dbReference type="Proteomes" id="UP001595712"/>
    </source>
</evidence>